<evidence type="ECO:0000313" key="1">
    <source>
        <dbReference type="EMBL" id="TCT19191.1"/>
    </source>
</evidence>
<gene>
    <name evidence="1" type="ORF">EDC35_10969</name>
</gene>
<dbReference type="OrthoDB" id="5296814at2"/>
<comment type="caution">
    <text evidence="1">The sequence shown here is derived from an EMBL/GenBank/DDBJ whole genome shotgun (WGS) entry which is preliminary data.</text>
</comment>
<accession>A0A4R3MV23</accession>
<name>A0A4R3MV23_9GAMM</name>
<dbReference type="RefSeq" id="WP_132978186.1">
    <property type="nucleotide sequence ID" value="NZ_SMAO01000009.1"/>
</dbReference>
<sequence length="196" mass="21529">MNHHKPILTIFTIGLLSLGTVGLAFGDDDEEREEDERESSGWMDSRTTLAQVVNATYEQECGSCHMAYQPGLLPPQAWAQIMEPAALANHYGDDASLTDELRTEISTFLGANTVNLAQQGNPYAQNPANSTAGQGLPRITETPDFKRKHDEIPARLIQDNPEVGSLSQCNACHRQAAEGDYNERQINIPGHGPWND</sequence>
<protein>
    <submittedName>
        <fullName evidence="1">Diheme cytochrome c</fullName>
    </submittedName>
</protein>
<dbReference type="AlphaFoldDB" id="A0A4R3MV23"/>
<keyword evidence="2" id="KW-1185">Reference proteome</keyword>
<dbReference type="Pfam" id="PF09626">
    <property type="entry name" value="DHC"/>
    <property type="match status" value="1"/>
</dbReference>
<dbReference type="EMBL" id="SMAO01000009">
    <property type="protein sequence ID" value="TCT19191.1"/>
    <property type="molecule type" value="Genomic_DNA"/>
</dbReference>
<dbReference type="InterPro" id="IPR018588">
    <property type="entry name" value="Dihaem_cytochrome-c"/>
</dbReference>
<organism evidence="1 2">
    <name type="scientific">Thiobaca trueperi</name>
    <dbReference type="NCBI Taxonomy" id="127458"/>
    <lineage>
        <taxon>Bacteria</taxon>
        <taxon>Pseudomonadati</taxon>
        <taxon>Pseudomonadota</taxon>
        <taxon>Gammaproteobacteria</taxon>
        <taxon>Chromatiales</taxon>
        <taxon>Chromatiaceae</taxon>
        <taxon>Thiobaca</taxon>
    </lineage>
</organism>
<dbReference type="Proteomes" id="UP000295717">
    <property type="component" value="Unassembled WGS sequence"/>
</dbReference>
<evidence type="ECO:0000313" key="2">
    <source>
        <dbReference type="Proteomes" id="UP000295717"/>
    </source>
</evidence>
<proteinExistence type="predicted"/>
<reference evidence="1 2" key="1">
    <citation type="submission" date="2019-03" db="EMBL/GenBank/DDBJ databases">
        <title>Genomic Encyclopedia of Type Strains, Phase IV (KMG-IV): sequencing the most valuable type-strain genomes for metagenomic binning, comparative biology and taxonomic classification.</title>
        <authorList>
            <person name="Goeker M."/>
        </authorList>
    </citation>
    <scope>NUCLEOTIDE SEQUENCE [LARGE SCALE GENOMIC DNA]</scope>
    <source>
        <strain evidence="1 2">DSM 13587</strain>
    </source>
</reference>